<comment type="caution">
    <text evidence="1">The sequence shown here is derived from an EMBL/GenBank/DDBJ whole genome shotgun (WGS) entry which is preliminary data.</text>
</comment>
<organism evidence="1 2">
    <name type="scientific">Cannabis sativa</name>
    <name type="common">Hemp</name>
    <name type="synonym">Marijuana</name>
    <dbReference type="NCBI Taxonomy" id="3483"/>
    <lineage>
        <taxon>Eukaryota</taxon>
        <taxon>Viridiplantae</taxon>
        <taxon>Streptophyta</taxon>
        <taxon>Embryophyta</taxon>
        <taxon>Tracheophyta</taxon>
        <taxon>Spermatophyta</taxon>
        <taxon>Magnoliopsida</taxon>
        <taxon>eudicotyledons</taxon>
        <taxon>Gunneridae</taxon>
        <taxon>Pentapetalae</taxon>
        <taxon>rosids</taxon>
        <taxon>fabids</taxon>
        <taxon>Rosales</taxon>
        <taxon>Cannabaceae</taxon>
        <taxon>Cannabis</taxon>
    </lineage>
</organism>
<reference evidence="1 2" key="1">
    <citation type="journal article" date="2020" name="bioRxiv">
        <title>Sequence and annotation of 42 cannabis genomes reveals extensive copy number variation in cannabinoid synthesis and pathogen resistance genes.</title>
        <authorList>
            <person name="Mckernan K.J."/>
            <person name="Helbert Y."/>
            <person name="Kane L.T."/>
            <person name="Ebling H."/>
            <person name="Zhang L."/>
            <person name="Liu B."/>
            <person name="Eaton Z."/>
            <person name="Mclaughlin S."/>
            <person name="Kingan S."/>
            <person name="Baybayan P."/>
            <person name="Concepcion G."/>
            <person name="Jordan M."/>
            <person name="Riva A."/>
            <person name="Barbazuk W."/>
            <person name="Harkins T."/>
        </authorList>
    </citation>
    <scope>NUCLEOTIDE SEQUENCE [LARGE SCALE GENOMIC DNA]</scope>
    <source>
        <strain evidence="2">cv. Jamaican Lion 4</strain>
        <tissue evidence="1">Leaf</tissue>
    </source>
</reference>
<sequence>MKVDSSDSLISESLTKSSLSESSFCLIFLLLLTFFSVITSSELLVAEEAGNNYANMFNADQSRLTKTHSKSCTKQKTVPFFRVFLGDFLVSLLDAETMLSTLSPSLVTSNSEFSSGVSVMAFFRVRLEVLVVFFLTTTSSPSECFHFRVLEAYVNITKTNKKFGFLANIWYKMVVKQYNYNGFQSKEINGEGRTWVTRTSERTKETPLKELERAKSQLFLFWVILFGNEEQGDSVGLRRVLAKAFSIQEKSSAFADIDYKKPLPIDFSGRSILLMYLRPLSSSPSSLPPSPLMVRVFCSTETFTSSLLSPGMSTRRWSASSVSFASHPRRSPDPAPREAERSGFSMRLSIRFRTWLRLLVGENGSNTSVA</sequence>
<keyword evidence="2" id="KW-1185">Reference proteome</keyword>
<evidence type="ECO:0000313" key="1">
    <source>
        <dbReference type="EMBL" id="KAF4385400.1"/>
    </source>
</evidence>
<gene>
    <name evidence="1" type="ORF">G4B88_005732</name>
</gene>
<dbReference type="EMBL" id="JAATIQ010000085">
    <property type="protein sequence ID" value="KAF4385400.1"/>
    <property type="molecule type" value="Genomic_DNA"/>
</dbReference>
<evidence type="ECO:0000313" key="2">
    <source>
        <dbReference type="Proteomes" id="UP000583929"/>
    </source>
</evidence>
<protein>
    <submittedName>
        <fullName evidence="1">Uncharacterized protein</fullName>
    </submittedName>
</protein>
<dbReference type="Proteomes" id="UP000583929">
    <property type="component" value="Unassembled WGS sequence"/>
</dbReference>
<proteinExistence type="predicted"/>
<name>A0A7J6GSP4_CANSA</name>
<dbReference type="AlphaFoldDB" id="A0A7J6GSP4"/>
<accession>A0A7J6GSP4</accession>